<sequence length="288" mass="33273">MLGFLFAFIKGINEFWTEIHTYRQFSKEVEKMKAPEEIVKVWRKFDGFPMETLTKAWYYEKAGAKKQRSIELMKAHREKYGITGNCFDLALWLLEEFKEAGIRAYPIGSHLGTMEAHAALAAEDKEGNRYLCDLGDQWLEPILIEASSSKFQSGKLAGFFPGAEVEVLPGKCEVEILYHRPNGKISRQKYGLEPVSEEAFWEAAEFSQNHIYPKVLFEMRLPYKGETAHWEFEDWQSCLSTSQGLIEDPPLATLDEWVERLHQKSGFDRNFLKESLEIYKEMNSGKSG</sequence>
<organism evidence="1 2">
    <name type="scientific">Planococcus massiliensis</name>
    <dbReference type="NCBI Taxonomy" id="1499687"/>
    <lineage>
        <taxon>Bacteria</taxon>
        <taxon>Bacillati</taxon>
        <taxon>Bacillota</taxon>
        <taxon>Bacilli</taxon>
        <taxon>Bacillales</taxon>
        <taxon>Caryophanaceae</taxon>
        <taxon>Planococcus</taxon>
    </lineage>
</organism>
<name>A0A098EPU2_9BACL</name>
<evidence type="ECO:0000313" key="2">
    <source>
        <dbReference type="Proteomes" id="UP000043699"/>
    </source>
</evidence>
<reference evidence="1 2" key="1">
    <citation type="submission" date="2014-09" db="EMBL/GenBank/DDBJ databases">
        <authorList>
            <person name="Urmite Genomes Urmite Genomes"/>
        </authorList>
    </citation>
    <scope>NUCLEOTIDE SEQUENCE [LARGE SCALE GENOMIC DNA]</scope>
    <source>
        <strain evidence="1 2">ES2</strain>
    </source>
</reference>
<dbReference type="STRING" id="1499687.BN1080_03335"/>
<gene>
    <name evidence="1" type="ORF">BN1080_03335</name>
</gene>
<dbReference type="EMBL" id="CCXS01000001">
    <property type="protein sequence ID" value="CEG24313.1"/>
    <property type="molecule type" value="Genomic_DNA"/>
</dbReference>
<proteinExistence type="predicted"/>
<evidence type="ECO:0000313" key="1">
    <source>
        <dbReference type="EMBL" id="CEG24313.1"/>
    </source>
</evidence>
<dbReference type="InterPro" id="IPR038765">
    <property type="entry name" value="Papain-like_cys_pep_sf"/>
</dbReference>
<dbReference type="AlphaFoldDB" id="A0A098EPU2"/>
<protein>
    <submittedName>
        <fullName evidence="1">Uncharacterized protein</fullName>
    </submittedName>
</protein>
<accession>A0A098EPU2</accession>
<keyword evidence="2" id="KW-1185">Reference proteome</keyword>
<dbReference type="SUPFAM" id="SSF54001">
    <property type="entry name" value="Cysteine proteinases"/>
    <property type="match status" value="1"/>
</dbReference>
<dbReference type="Proteomes" id="UP000043699">
    <property type="component" value="Unassembled WGS sequence"/>
</dbReference>